<dbReference type="RefSeq" id="WP_048547408.1">
    <property type="nucleotide sequence ID" value="NZ_HF571038.1"/>
</dbReference>
<sequence>MGMRGLKPPPMILRRALRVVWPVLAVTVTVASLPVLVAGAVWSLVDRRARLFRATGLFLLIVWLDLQLLVGCWRLRLADPRGESPTWYVDHEELLGRVLDTAMALGRKWFGFEVRLDAVMDLGDAERPLVAFARHAGPADSIAVAWLLSRTGGRLPRIVLADALRWDPGIDLILTRLGSSFVPSVSGAGDDRLAGVRRLADTLAREDALLIFPEGENWTPARRSKLLRRLRESGHQARLRQAERLRNVLPPKTKGAVATLTARPDADVMIVAHAGLGRLTGARAIFDAIPFRRPFLVHTWTYAAPDVPREPAAIEAWLEERWLEIDAWVEGQHE</sequence>
<dbReference type="Pfam" id="PF01553">
    <property type="entry name" value="Acyltransferase"/>
    <property type="match status" value="1"/>
</dbReference>
<feature type="transmembrane region" description="Helical" evidence="1">
    <location>
        <begin position="20"/>
        <end position="45"/>
    </location>
</feature>
<keyword evidence="4" id="KW-1185">Reference proteome</keyword>
<reference evidence="3 4" key="1">
    <citation type="journal article" date="2013" name="ISME J.">
        <title>A metabolic model for members of the genus Tetrasphaera involved in enhanced biological phosphorus removal.</title>
        <authorList>
            <person name="Kristiansen R."/>
            <person name="Nguyen H.T.T."/>
            <person name="Saunders A.M."/>
            <person name="Nielsen J.L."/>
            <person name="Wimmer R."/>
            <person name="Le V.Q."/>
            <person name="McIlroy S.J."/>
            <person name="Petrovski S."/>
            <person name="Seviour R.J."/>
            <person name="Calteau A."/>
            <person name="Nielsen K.L."/>
            <person name="Nielsen P.H."/>
        </authorList>
    </citation>
    <scope>NUCLEOTIDE SEQUENCE [LARGE SCALE GENOMIC DNA]</scope>
    <source>
        <strain evidence="3 4">Ben 74</strain>
    </source>
</reference>
<keyword evidence="1" id="KW-0472">Membrane</keyword>
<dbReference type="AlphaFoldDB" id="A0A077MGT6"/>
<evidence type="ECO:0000313" key="3">
    <source>
        <dbReference type="EMBL" id="CCI54777.1"/>
    </source>
</evidence>
<dbReference type="InterPro" id="IPR002123">
    <property type="entry name" value="Plipid/glycerol_acylTrfase"/>
</dbReference>
<gene>
    <name evidence="3" type="ORF">BN13_810043</name>
</gene>
<protein>
    <recommendedName>
        <fullName evidence="2">Phospholipid/glycerol acyltransferase domain-containing protein</fullName>
    </recommendedName>
</protein>
<dbReference type="EMBL" id="CAJC01000196">
    <property type="protein sequence ID" value="CCI54777.1"/>
    <property type="molecule type" value="Genomic_DNA"/>
</dbReference>
<feature type="transmembrane region" description="Helical" evidence="1">
    <location>
        <begin position="51"/>
        <end position="73"/>
    </location>
</feature>
<dbReference type="SMART" id="SM00563">
    <property type="entry name" value="PlsC"/>
    <property type="match status" value="1"/>
</dbReference>
<dbReference type="STRING" id="1193518.BN13_810043"/>
<comment type="caution">
    <text evidence="3">The sequence shown here is derived from an EMBL/GenBank/DDBJ whole genome shotgun (WGS) entry which is preliminary data.</text>
</comment>
<dbReference type="OrthoDB" id="7054180at2"/>
<keyword evidence="1" id="KW-1133">Transmembrane helix</keyword>
<accession>A0A077MGT6</accession>
<evidence type="ECO:0000259" key="2">
    <source>
        <dbReference type="SMART" id="SM00563"/>
    </source>
</evidence>
<keyword evidence="1" id="KW-0812">Transmembrane</keyword>
<evidence type="ECO:0000256" key="1">
    <source>
        <dbReference type="SAM" id="Phobius"/>
    </source>
</evidence>
<dbReference type="GO" id="GO:0012505">
    <property type="term" value="C:endomembrane system"/>
    <property type="evidence" value="ECO:0007669"/>
    <property type="project" value="TreeGrafter"/>
</dbReference>
<name>A0A077MGT6_9MICO</name>
<dbReference type="PANTHER" id="PTHR10983:SF16">
    <property type="entry name" value="LYSOCARDIOLIPIN ACYLTRANSFERASE 1"/>
    <property type="match status" value="1"/>
</dbReference>
<feature type="domain" description="Phospholipid/glycerol acyltransferase" evidence="2">
    <location>
        <begin position="129"/>
        <end position="276"/>
    </location>
</feature>
<organism evidence="3 4">
    <name type="scientific">Nostocoides jenkinsii Ben 74</name>
    <dbReference type="NCBI Taxonomy" id="1193518"/>
    <lineage>
        <taxon>Bacteria</taxon>
        <taxon>Bacillati</taxon>
        <taxon>Actinomycetota</taxon>
        <taxon>Actinomycetes</taxon>
        <taxon>Micrococcales</taxon>
        <taxon>Intrasporangiaceae</taxon>
        <taxon>Nostocoides</taxon>
    </lineage>
</organism>
<evidence type="ECO:0000313" key="4">
    <source>
        <dbReference type="Proteomes" id="UP000035720"/>
    </source>
</evidence>
<dbReference type="PANTHER" id="PTHR10983">
    <property type="entry name" value="1-ACYLGLYCEROL-3-PHOSPHATE ACYLTRANSFERASE-RELATED"/>
    <property type="match status" value="1"/>
</dbReference>
<proteinExistence type="predicted"/>
<dbReference type="GO" id="GO:0016746">
    <property type="term" value="F:acyltransferase activity"/>
    <property type="evidence" value="ECO:0007669"/>
    <property type="project" value="InterPro"/>
</dbReference>
<dbReference type="Proteomes" id="UP000035720">
    <property type="component" value="Unassembled WGS sequence"/>
</dbReference>